<comment type="caution">
    <text evidence="2">The sequence shown here is derived from an EMBL/GenBank/DDBJ whole genome shotgun (WGS) entry which is preliminary data.</text>
</comment>
<feature type="non-terminal residue" evidence="2">
    <location>
        <position position="579"/>
    </location>
</feature>
<evidence type="ECO:0000313" key="3">
    <source>
        <dbReference type="Proteomes" id="UP001527181"/>
    </source>
</evidence>
<reference evidence="2 3" key="1">
    <citation type="submission" date="2022-05" db="EMBL/GenBank/DDBJ databases">
        <title>Genome Sequencing of Bee-Associated Microbes.</title>
        <authorList>
            <person name="Dunlap C."/>
        </authorList>
    </citation>
    <scope>NUCLEOTIDE SEQUENCE [LARGE SCALE GENOMIC DNA]</scope>
    <source>
        <strain evidence="2 3">NRRL B-04010</strain>
    </source>
</reference>
<accession>A0ABT4H2M3</accession>
<gene>
    <name evidence="2" type="ORF">M5X12_20355</name>
</gene>
<dbReference type="InterPro" id="IPR029432">
    <property type="entry name" value="Gp28/Gp37-like_dom"/>
</dbReference>
<evidence type="ECO:0000313" key="2">
    <source>
        <dbReference type="EMBL" id="MCY9762891.1"/>
    </source>
</evidence>
<proteinExistence type="predicted"/>
<keyword evidence="3" id="KW-1185">Reference proteome</keyword>
<organism evidence="2 3">
    <name type="scientific">Paenibacillus alvei</name>
    <name type="common">Bacillus alvei</name>
    <dbReference type="NCBI Taxonomy" id="44250"/>
    <lineage>
        <taxon>Bacteria</taxon>
        <taxon>Bacillati</taxon>
        <taxon>Bacillota</taxon>
        <taxon>Bacilli</taxon>
        <taxon>Bacillales</taxon>
        <taxon>Paenibacillaceae</taxon>
        <taxon>Paenibacillus</taxon>
    </lineage>
</organism>
<dbReference type="Pfam" id="PF14594">
    <property type="entry name" value="Sipho_Gp37"/>
    <property type="match status" value="1"/>
</dbReference>
<protein>
    <submittedName>
        <fullName evidence="2">Siphovirus ReqiPepy6 Gp37-like family protein</fullName>
    </submittedName>
</protein>
<sequence length="579" mass="64985">ISNASDPDRKIPYFICAPDQKRGKETPWQSRFEPLHEVVEKIAKFCDIGYYAYVDIPSRKWVFDVMTGRDLTTGQKVNPPVIFSTQFNNVQSQEFVEADSSYKNVGYAGGKGEEEERLIQVVGNVSGLERREVFMDCSSAEDAVELSEMGAQKLAEYGQIITFDGRVLDTRSFQYEHDWDLGDIVTLRDDEWGVELNSRITEVREIYEQDSKIEIQFGDEIPTVTKAVKSMQNQIDRLQTNSGLAEVVKRLDSGVLLRDNYFNIATIHTIRSGVEVQEFWLLINARYDHATKRFKRINLDNFSFGWQMQANGTYPGEENIGDFVNQGMNLWKANGKKAYAVGDPAREQTGEDIGAYQPDGSWREFGIMLGWNNHFMCDAYGGMTIGGAGFEIDGAGTSPFCRLSLGKFSGGSSVPNRPVQDYMFTYNGTCWNTQHGLWNKDVDDISGFFYGLKAPVNFYDTPDGSFNPWSNRADMDKAEFVVMKLPGGKSHHVENWEHLVQITSSGKAKIHGHDVPISSAITVELNESNAANVFYPSGWTKDNTFITSIKGIAADGAMKPVNNYDATYLDYGVYLGMPA</sequence>
<dbReference type="EMBL" id="JAMDNP010000044">
    <property type="protein sequence ID" value="MCY9762891.1"/>
    <property type="molecule type" value="Genomic_DNA"/>
</dbReference>
<name>A0ABT4H2M3_PAEAL</name>
<evidence type="ECO:0000259" key="1">
    <source>
        <dbReference type="Pfam" id="PF14594"/>
    </source>
</evidence>
<dbReference type="Proteomes" id="UP001527181">
    <property type="component" value="Unassembled WGS sequence"/>
</dbReference>
<feature type="non-terminal residue" evidence="2">
    <location>
        <position position="1"/>
    </location>
</feature>
<dbReference type="RefSeq" id="WP_268641133.1">
    <property type="nucleotide sequence ID" value="NZ_JAMDNP010000044.1"/>
</dbReference>
<feature type="domain" description="Gp28/Gp37-like" evidence="1">
    <location>
        <begin position="3"/>
        <end position="219"/>
    </location>
</feature>